<dbReference type="RefSeq" id="WP_112218757.1">
    <property type="nucleotide sequence ID" value="NZ_MVJN01000003.1"/>
</dbReference>
<dbReference type="AlphaFoldDB" id="A0A364LKW6"/>
<reference evidence="1 2" key="1">
    <citation type="submission" date="2017-02" db="EMBL/GenBank/DDBJ databases">
        <title>Legionella quilivanii strain from human: case report and whole genome sequencing analysis.</title>
        <authorList>
            <person name="Lalancette C."/>
            <person name="Leduc J.-M."/>
            <person name="Levesque S."/>
            <person name="Fournier E."/>
            <person name="Saoud J."/>
            <person name="Faucher S.P."/>
            <person name="Bernard K."/>
            <person name="Martineau C."/>
            <person name="Longtin J."/>
        </authorList>
    </citation>
    <scope>NUCLEOTIDE SEQUENCE [LARGE SCALE GENOMIC DNA]</scope>
    <source>
        <strain evidence="1 2">ID143958</strain>
    </source>
</reference>
<name>A0A364LKW6_9GAMM</name>
<dbReference type="InterPro" id="IPR019650">
    <property type="entry name" value="DUF2513"/>
</dbReference>
<evidence type="ECO:0008006" key="3">
    <source>
        <dbReference type="Google" id="ProtNLM"/>
    </source>
</evidence>
<dbReference type="Pfam" id="PF10711">
    <property type="entry name" value="DUF2513"/>
    <property type="match status" value="1"/>
</dbReference>
<evidence type="ECO:0000313" key="2">
    <source>
        <dbReference type="Proteomes" id="UP000249458"/>
    </source>
</evidence>
<sequence length="116" mass="13352">MKRDWDMIREILLKIEQLAPNALLTLDSFDADKQSEISCHLEILQEAGLLQGKIHKTPGGSPHGFHLLRLTWAGYDLLEYIRSNTVWEEIKQELNTKQIAMQLENIMAIAQAINRK</sequence>
<comment type="caution">
    <text evidence="1">The sequence shown here is derived from an EMBL/GenBank/DDBJ whole genome shotgun (WGS) entry which is preliminary data.</text>
</comment>
<organism evidence="1 2">
    <name type="scientific">Legionella quinlivanii</name>
    <dbReference type="NCBI Taxonomy" id="45073"/>
    <lineage>
        <taxon>Bacteria</taxon>
        <taxon>Pseudomonadati</taxon>
        <taxon>Pseudomonadota</taxon>
        <taxon>Gammaproteobacteria</taxon>
        <taxon>Legionellales</taxon>
        <taxon>Legionellaceae</taxon>
        <taxon>Legionella</taxon>
    </lineage>
</organism>
<proteinExistence type="predicted"/>
<dbReference type="Proteomes" id="UP000249458">
    <property type="component" value="Unassembled WGS sequence"/>
</dbReference>
<gene>
    <name evidence="1" type="ORF">B1207_04235</name>
</gene>
<protein>
    <recommendedName>
        <fullName evidence="3">DUF2513 domain-containing protein</fullName>
    </recommendedName>
</protein>
<dbReference type="EMBL" id="MVJN01000003">
    <property type="protein sequence ID" value="RAP37391.1"/>
    <property type="molecule type" value="Genomic_DNA"/>
</dbReference>
<evidence type="ECO:0000313" key="1">
    <source>
        <dbReference type="EMBL" id="RAP37391.1"/>
    </source>
</evidence>
<accession>A0A364LKW6</accession>